<dbReference type="InterPro" id="IPR000209">
    <property type="entry name" value="Peptidase_S8/S53_dom"/>
</dbReference>
<organism evidence="14 15">
    <name type="scientific">Pseudoxanthomonas helianthi</name>
    <dbReference type="NCBI Taxonomy" id="1453541"/>
    <lineage>
        <taxon>Bacteria</taxon>
        <taxon>Pseudomonadati</taxon>
        <taxon>Pseudomonadota</taxon>
        <taxon>Gammaproteobacteria</taxon>
        <taxon>Lysobacterales</taxon>
        <taxon>Lysobacteraceae</taxon>
        <taxon>Pseudoxanthomonas</taxon>
    </lineage>
</organism>
<feature type="active site" description="Charge relay system" evidence="9">
    <location>
        <position position="235"/>
    </location>
</feature>
<feature type="signal peptide" evidence="12">
    <location>
        <begin position="1"/>
        <end position="34"/>
    </location>
</feature>
<dbReference type="InterPro" id="IPR034176">
    <property type="entry name" value="Peptidases_S8_13"/>
</dbReference>
<feature type="domain" description="P/Homo B" evidence="13">
    <location>
        <begin position="581"/>
        <end position="695"/>
    </location>
</feature>
<evidence type="ECO:0000256" key="9">
    <source>
        <dbReference type="PROSITE-ProRule" id="PRU01240"/>
    </source>
</evidence>
<dbReference type="SUPFAM" id="SSF52743">
    <property type="entry name" value="Subtilisin-like"/>
    <property type="match status" value="1"/>
</dbReference>
<evidence type="ECO:0000256" key="1">
    <source>
        <dbReference type="ARBA" id="ARBA00004613"/>
    </source>
</evidence>
<dbReference type="PROSITE" id="PS00136">
    <property type="entry name" value="SUBTILASE_ASP"/>
    <property type="match status" value="1"/>
</dbReference>
<accession>A0A940X3W8</accession>
<dbReference type="EMBL" id="JAGKTC010000002">
    <property type="protein sequence ID" value="MBP3984697.1"/>
    <property type="molecule type" value="Genomic_DNA"/>
</dbReference>
<dbReference type="GO" id="GO:0004252">
    <property type="term" value="F:serine-type endopeptidase activity"/>
    <property type="evidence" value="ECO:0007669"/>
    <property type="project" value="UniProtKB-UniRule"/>
</dbReference>
<dbReference type="PANTHER" id="PTHR43806">
    <property type="entry name" value="PEPTIDASE S8"/>
    <property type="match status" value="1"/>
</dbReference>
<evidence type="ECO:0000313" key="15">
    <source>
        <dbReference type="Proteomes" id="UP000673447"/>
    </source>
</evidence>
<evidence type="ECO:0000256" key="8">
    <source>
        <dbReference type="ARBA" id="ARBA00023145"/>
    </source>
</evidence>
<evidence type="ECO:0000259" key="13">
    <source>
        <dbReference type="PROSITE" id="PS51829"/>
    </source>
</evidence>
<keyword evidence="4 9" id="KW-0645">Protease</keyword>
<keyword evidence="8" id="KW-0865">Zymogen</keyword>
<dbReference type="InterPro" id="IPR022398">
    <property type="entry name" value="Peptidase_S8_His-AS"/>
</dbReference>
<comment type="similarity">
    <text evidence="2 9 10">Belongs to the peptidase S8 family.</text>
</comment>
<dbReference type="InterPro" id="IPR036852">
    <property type="entry name" value="Peptidase_S8/S53_dom_sf"/>
</dbReference>
<evidence type="ECO:0000256" key="10">
    <source>
        <dbReference type="RuleBase" id="RU003355"/>
    </source>
</evidence>
<dbReference type="InterPro" id="IPR023828">
    <property type="entry name" value="Peptidase_S8_Ser-AS"/>
</dbReference>
<dbReference type="GO" id="GO:0005576">
    <property type="term" value="C:extracellular region"/>
    <property type="evidence" value="ECO:0007669"/>
    <property type="project" value="UniProtKB-SubCell"/>
</dbReference>
<evidence type="ECO:0000313" key="14">
    <source>
        <dbReference type="EMBL" id="MBP3984697.1"/>
    </source>
</evidence>
<dbReference type="Gene3D" id="2.60.120.260">
    <property type="entry name" value="Galactose-binding domain-like"/>
    <property type="match status" value="1"/>
</dbReference>
<comment type="caution">
    <text evidence="14">The sequence shown here is derived from an EMBL/GenBank/DDBJ whole genome shotgun (WGS) entry which is preliminary data.</text>
</comment>
<evidence type="ECO:0000256" key="12">
    <source>
        <dbReference type="SAM" id="SignalP"/>
    </source>
</evidence>
<dbReference type="Proteomes" id="UP000673447">
    <property type="component" value="Unassembled WGS sequence"/>
</dbReference>
<dbReference type="Pfam" id="PF04151">
    <property type="entry name" value="PPC"/>
    <property type="match status" value="1"/>
</dbReference>
<dbReference type="PANTHER" id="PTHR43806:SF11">
    <property type="entry name" value="CEREVISIN-RELATED"/>
    <property type="match status" value="1"/>
</dbReference>
<sequence length="695" mass="70817">MSEISQHRVHKKTKILAMATATAIAALVATSASASGRVELSGLQSDTRFDRFIVKFRDGSDATALQGSLNAAARALPAAKGKALGLQKLRRLAVGSDVVKADRKLDRAEAETLMRQIAANPDVEYVEVDKLNHATLTPNDTRYSEQWGYSGTYGIKANQAWDTTNGSGVVVAVLDTGITNHSDLNANILPGYDFIGDTSVSNDGNGRDSDPSDPGDWVAANQCGGTHSAQNSSWHGTHVAGTIAAVTNNAKGVAGVAYGAKIVPARVLGTCGGYDSDIADAIVWASGGTVSGVPANANPAEVINLSLGGSGACGTTTQNAINSAVSRGTTLVIAAGNDNTNVSNASPANCNNVIAVGAITSTGARASYSNYGSLIDIAAPGSNILSTLNSGTTTPGSETYAAYNGTSMATPHVAGVVALIQSVATTPKTPAQVEALIKANVTAFPSTPSQPIGPGILNAKAVVDAVNGTTPPTGNTLTKGVAATNLSASTGGYVKYTMDVPAGASNLSFTISGGTGDADLYVKFGSEPTDSVYDCRPYKSGNAETCTFATPSAGKYYVNLKAYSSFSGVSLVGDYSTGGGGGTQTYTNSGDYTISDNATVESPITVSGRTGSGLSSTQVAVNIIHTYIGDLKVDLVAPDGSVYTLHNRSGGSADNINSTYTVNLSGEALNGTWKLRVNDNAGGDTGYINSWSITF</sequence>
<dbReference type="InterPro" id="IPR008979">
    <property type="entry name" value="Galactose-bd-like_sf"/>
</dbReference>
<keyword evidence="5 12" id="KW-0732">Signal</keyword>
<dbReference type="Gene3D" id="2.60.120.380">
    <property type="match status" value="1"/>
</dbReference>
<evidence type="ECO:0000256" key="11">
    <source>
        <dbReference type="SAM" id="MobiDB-lite"/>
    </source>
</evidence>
<dbReference type="AlphaFoldDB" id="A0A940X3W8"/>
<proteinExistence type="inferred from homology"/>
<evidence type="ECO:0000256" key="7">
    <source>
        <dbReference type="ARBA" id="ARBA00022825"/>
    </source>
</evidence>
<keyword evidence="15" id="KW-1185">Reference proteome</keyword>
<dbReference type="InterPro" id="IPR007280">
    <property type="entry name" value="Peptidase_C_arc/bac"/>
</dbReference>
<comment type="subcellular location">
    <subcellularLocation>
        <location evidence="1">Secreted</location>
    </subcellularLocation>
</comment>
<dbReference type="Pfam" id="PF00082">
    <property type="entry name" value="Peptidase_S8"/>
    <property type="match status" value="1"/>
</dbReference>
<feature type="region of interest" description="Disordered" evidence="11">
    <location>
        <begin position="200"/>
        <end position="232"/>
    </location>
</feature>
<dbReference type="PROSITE" id="PS00137">
    <property type="entry name" value="SUBTILASE_HIS"/>
    <property type="match status" value="1"/>
</dbReference>
<dbReference type="InterPro" id="IPR015500">
    <property type="entry name" value="Peptidase_S8_subtilisin-rel"/>
</dbReference>
<reference evidence="14" key="2">
    <citation type="submission" date="2021-03" db="EMBL/GenBank/DDBJ databases">
        <authorList>
            <person name="Cao W."/>
        </authorList>
    </citation>
    <scope>NUCLEOTIDE SEQUENCE</scope>
    <source>
        <strain evidence="14">110414</strain>
    </source>
</reference>
<reference evidence="14" key="1">
    <citation type="journal article" date="2016" name="Int. J. Syst. Evol. Microbiol.">
        <title>Pseudoxanthomonas helianthi sp. nov., isolated from roots of Jerusalem artichoke (Helianthus tuberosus).</title>
        <authorList>
            <person name="Kittiwongwattana C."/>
            <person name="Thawai C."/>
        </authorList>
    </citation>
    <scope>NUCLEOTIDE SEQUENCE</scope>
    <source>
        <strain evidence="14">110414</strain>
    </source>
</reference>
<feature type="active site" description="Charge relay system" evidence="9">
    <location>
        <position position="175"/>
    </location>
</feature>
<dbReference type="SUPFAM" id="SSF49785">
    <property type="entry name" value="Galactose-binding domain-like"/>
    <property type="match status" value="1"/>
</dbReference>
<dbReference type="InterPro" id="IPR002884">
    <property type="entry name" value="P_dom"/>
</dbReference>
<evidence type="ECO:0000256" key="4">
    <source>
        <dbReference type="ARBA" id="ARBA00022670"/>
    </source>
</evidence>
<dbReference type="PROSITE" id="PS51892">
    <property type="entry name" value="SUBTILASE"/>
    <property type="match status" value="1"/>
</dbReference>
<feature type="chain" id="PRO_5037911094" evidence="12">
    <location>
        <begin position="35"/>
        <end position="695"/>
    </location>
</feature>
<keyword evidence="6 9" id="KW-0378">Hydrolase</keyword>
<dbReference type="InterPro" id="IPR050131">
    <property type="entry name" value="Peptidase_S8_subtilisin-like"/>
</dbReference>
<dbReference type="CDD" id="cd07496">
    <property type="entry name" value="Peptidases_S8_13"/>
    <property type="match status" value="1"/>
</dbReference>
<protein>
    <submittedName>
        <fullName evidence="14">S8 family serine peptidase</fullName>
    </submittedName>
</protein>
<dbReference type="PROSITE" id="PS51829">
    <property type="entry name" value="P_HOMO_B"/>
    <property type="match status" value="1"/>
</dbReference>
<evidence type="ECO:0000256" key="5">
    <source>
        <dbReference type="ARBA" id="ARBA00022729"/>
    </source>
</evidence>
<dbReference type="GO" id="GO:0006508">
    <property type="term" value="P:proteolysis"/>
    <property type="evidence" value="ECO:0007669"/>
    <property type="project" value="UniProtKB-KW"/>
</dbReference>
<dbReference type="Gene3D" id="3.40.50.200">
    <property type="entry name" value="Peptidase S8/S53 domain"/>
    <property type="match status" value="1"/>
</dbReference>
<dbReference type="InterPro" id="IPR023827">
    <property type="entry name" value="Peptidase_S8_Asp-AS"/>
</dbReference>
<feature type="active site" description="Charge relay system" evidence="9">
    <location>
        <position position="407"/>
    </location>
</feature>
<dbReference type="FunFam" id="3.40.50.200:FF:000022">
    <property type="entry name" value="Extracellular protease"/>
    <property type="match status" value="1"/>
</dbReference>
<dbReference type="Pfam" id="PF01483">
    <property type="entry name" value="P_proprotein"/>
    <property type="match status" value="1"/>
</dbReference>
<feature type="compositionally biased region" description="Polar residues" evidence="11">
    <location>
        <begin position="223"/>
        <end position="232"/>
    </location>
</feature>
<dbReference type="PRINTS" id="PR00723">
    <property type="entry name" value="SUBTILISIN"/>
</dbReference>
<gene>
    <name evidence="14" type="ORF">J5837_09725</name>
</gene>
<keyword evidence="3" id="KW-0964">Secreted</keyword>
<evidence type="ECO:0000256" key="6">
    <source>
        <dbReference type="ARBA" id="ARBA00022801"/>
    </source>
</evidence>
<dbReference type="FunFam" id="2.60.120.260:FF:000149">
    <property type="entry name" value="Leupeptin-inactivating enzyme 1"/>
    <property type="match status" value="1"/>
</dbReference>
<keyword evidence="7 9" id="KW-0720">Serine protease</keyword>
<dbReference type="PROSITE" id="PS00138">
    <property type="entry name" value="SUBTILASE_SER"/>
    <property type="match status" value="1"/>
</dbReference>
<name>A0A940X3W8_9GAMM</name>
<dbReference type="FunFam" id="2.60.120.380:FF:000013">
    <property type="entry name" value="Alkaline serine protease"/>
    <property type="match status" value="1"/>
</dbReference>
<evidence type="ECO:0000256" key="2">
    <source>
        <dbReference type="ARBA" id="ARBA00011073"/>
    </source>
</evidence>
<evidence type="ECO:0000256" key="3">
    <source>
        <dbReference type="ARBA" id="ARBA00022525"/>
    </source>
</evidence>